<comment type="cofactor">
    <cofactor evidence="1">
        <name>Zn(2+)</name>
        <dbReference type="ChEBI" id="CHEBI:29105"/>
    </cofactor>
</comment>
<dbReference type="PANTHER" id="PTHR11271">
    <property type="entry name" value="GUANINE DEAMINASE"/>
    <property type="match status" value="1"/>
</dbReference>
<evidence type="ECO:0000256" key="5">
    <source>
        <dbReference type="SAM" id="SignalP"/>
    </source>
</evidence>
<dbReference type="InterPro" id="IPR051607">
    <property type="entry name" value="Metallo-dep_hydrolases"/>
</dbReference>
<keyword evidence="4" id="KW-0862">Zinc</keyword>
<dbReference type="Proteomes" id="UP001338125">
    <property type="component" value="Unassembled WGS sequence"/>
</dbReference>
<evidence type="ECO:0000313" key="8">
    <source>
        <dbReference type="Proteomes" id="UP001338125"/>
    </source>
</evidence>
<dbReference type="EMBL" id="JAVFKD010000010">
    <property type="protein sequence ID" value="KAK5994346.1"/>
    <property type="molecule type" value="Genomic_DNA"/>
</dbReference>
<comment type="caution">
    <text evidence="7">The sequence shown here is derived from an EMBL/GenBank/DDBJ whole genome shotgun (WGS) entry which is preliminary data.</text>
</comment>
<evidence type="ECO:0000256" key="2">
    <source>
        <dbReference type="ARBA" id="ARBA00022723"/>
    </source>
</evidence>
<gene>
    <name evidence="7" type="ORF">PT974_04820</name>
</gene>
<keyword evidence="2" id="KW-0479">Metal-binding</keyword>
<dbReference type="InterPro" id="IPR032466">
    <property type="entry name" value="Metal_Hydrolase"/>
</dbReference>
<feature type="signal peptide" evidence="5">
    <location>
        <begin position="1"/>
        <end position="18"/>
    </location>
</feature>
<dbReference type="Gene3D" id="2.30.40.10">
    <property type="entry name" value="Urease, subunit C, domain 1"/>
    <property type="match status" value="1"/>
</dbReference>
<evidence type="ECO:0000256" key="1">
    <source>
        <dbReference type="ARBA" id="ARBA00001947"/>
    </source>
</evidence>
<protein>
    <submittedName>
        <fullName evidence="7">5-methylthioadenosine/S-adenosylhomocysteine deaminase 1-like protein</fullName>
    </submittedName>
</protein>
<name>A0ABR0SQ90_9HYPO</name>
<keyword evidence="8" id="KW-1185">Reference proteome</keyword>
<feature type="chain" id="PRO_5047246345" evidence="5">
    <location>
        <begin position="19"/>
        <end position="508"/>
    </location>
</feature>
<dbReference type="SUPFAM" id="SSF51556">
    <property type="entry name" value="Metallo-dependent hydrolases"/>
    <property type="match status" value="1"/>
</dbReference>
<dbReference type="InterPro" id="IPR011059">
    <property type="entry name" value="Metal-dep_hydrolase_composite"/>
</dbReference>
<evidence type="ECO:0000256" key="4">
    <source>
        <dbReference type="ARBA" id="ARBA00022833"/>
    </source>
</evidence>
<sequence>MHAKFLLPLAAGLSAADAASTLLWGGTIVAFNDDTESLQIIRNGSLLVTDDRIASINTDAQPSSLPYRTQLIDVSNQIITPGFIDTHRHGWQTVFKTIGSNTALAEYFARFGEYASAASFTPEDVYISQLAGLYEALNGGVTTLLDHASHTWSNDTAYAGLNASVESGARVFWAYTFHNITSLNYTVEDQIPNFREIAQNRKQLLKESPTEVGVAYDFWGPDPNVDEVHKIATLIREYNVSVLTTHALGGPWDLINSPADLQSFGLLNGTVPIVFSHGSFFTARDAELLRSTNQYLAITPESEMHYGHGHPHSYFIQDQAALGVDTHFTYSSDILTQARIWLQSTRYHFSMDVLDKWHIPSYNSMSVNQAFLLATRAGGLAVRRPDLGVIRIGAKADLVVWNAEESPSMLGWVDPVAAVILHANVGDVLHVLVDGKFVKKDGKLVGRQYRVVRKKFLKSARKIQKMWKDVPYPTYEGQWLTSTYGYQAPECVDVLRGERTGYGNLFLD</sequence>
<dbReference type="PANTHER" id="PTHR11271:SF37">
    <property type="entry name" value="FAMILY PROTEIN, PUTATIVE (AFU_ORTHOLOGUE AFUA_4G00460)-RELATED"/>
    <property type="match status" value="1"/>
</dbReference>
<accession>A0ABR0SQ90</accession>
<feature type="domain" description="Amidohydrolase-related" evidence="6">
    <location>
        <begin position="78"/>
        <end position="438"/>
    </location>
</feature>
<dbReference type="SUPFAM" id="SSF51338">
    <property type="entry name" value="Composite domain of metallo-dependent hydrolases"/>
    <property type="match status" value="1"/>
</dbReference>
<keyword evidence="3" id="KW-0378">Hydrolase</keyword>
<organism evidence="7 8">
    <name type="scientific">Cladobotryum mycophilum</name>
    <dbReference type="NCBI Taxonomy" id="491253"/>
    <lineage>
        <taxon>Eukaryota</taxon>
        <taxon>Fungi</taxon>
        <taxon>Dikarya</taxon>
        <taxon>Ascomycota</taxon>
        <taxon>Pezizomycotina</taxon>
        <taxon>Sordariomycetes</taxon>
        <taxon>Hypocreomycetidae</taxon>
        <taxon>Hypocreales</taxon>
        <taxon>Hypocreaceae</taxon>
        <taxon>Cladobotryum</taxon>
    </lineage>
</organism>
<dbReference type="Gene3D" id="3.20.20.140">
    <property type="entry name" value="Metal-dependent hydrolases"/>
    <property type="match status" value="1"/>
</dbReference>
<reference evidence="7 8" key="1">
    <citation type="submission" date="2024-01" db="EMBL/GenBank/DDBJ databases">
        <title>Complete genome of Cladobotryum mycophilum ATHUM6906.</title>
        <authorList>
            <person name="Christinaki A.C."/>
            <person name="Myridakis A.I."/>
            <person name="Kouvelis V.N."/>
        </authorList>
    </citation>
    <scope>NUCLEOTIDE SEQUENCE [LARGE SCALE GENOMIC DNA]</scope>
    <source>
        <strain evidence="7 8">ATHUM6906</strain>
    </source>
</reference>
<evidence type="ECO:0000256" key="3">
    <source>
        <dbReference type="ARBA" id="ARBA00022801"/>
    </source>
</evidence>
<proteinExistence type="predicted"/>
<evidence type="ECO:0000313" key="7">
    <source>
        <dbReference type="EMBL" id="KAK5994346.1"/>
    </source>
</evidence>
<keyword evidence="5" id="KW-0732">Signal</keyword>
<dbReference type="Pfam" id="PF01979">
    <property type="entry name" value="Amidohydro_1"/>
    <property type="match status" value="1"/>
</dbReference>
<evidence type="ECO:0000259" key="6">
    <source>
        <dbReference type="Pfam" id="PF01979"/>
    </source>
</evidence>
<dbReference type="InterPro" id="IPR006680">
    <property type="entry name" value="Amidohydro-rel"/>
</dbReference>